<protein>
    <recommendedName>
        <fullName evidence="3">Carboxypeptidase regulatory-like domain-containing protein</fullName>
    </recommendedName>
</protein>
<name>A0ABX0NS53_9BURK</name>
<organism evidence="1 2">
    <name type="scientific">Massilia mucilaginosa</name>
    <dbReference type="NCBI Taxonomy" id="2609282"/>
    <lineage>
        <taxon>Bacteria</taxon>
        <taxon>Pseudomonadati</taxon>
        <taxon>Pseudomonadota</taxon>
        <taxon>Betaproteobacteria</taxon>
        <taxon>Burkholderiales</taxon>
        <taxon>Oxalobacteraceae</taxon>
        <taxon>Telluria group</taxon>
        <taxon>Massilia</taxon>
    </lineage>
</organism>
<reference evidence="1 2" key="1">
    <citation type="submission" date="2019-10" db="EMBL/GenBank/DDBJ databases">
        <title>Taxonomy of Antarctic Massilia spp.: description of Massilia rubra sp. nov., Massilia aquatica sp. nov., Massilia mucilaginosa sp. nov., Massilia frigida sp. nov. isolated from streams, lakes and regoliths.</title>
        <authorList>
            <person name="Holochova P."/>
            <person name="Sedlacek I."/>
            <person name="Kralova S."/>
            <person name="Maslanova I."/>
            <person name="Busse H.-J."/>
            <person name="Stankova E."/>
            <person name="Vrbovska V."/>
            <person name="Kovarovic V."/>
            <person name="Bartak M."/>
            <person name="Svec P."/>
            <person name="Pantucek R."/>
        </authorList>
    </citation>
    <scope>NUCLEOTIDE SEQUENCE [LARGE SCALE GENOMIC DNA]</scope>
    <source>
        <strain evidence="1 2">CCM 8733</strain>
    </source>
</reference>
<gene>
    <name evidence="1" type="ORF">F2P45_11540</name>
</gene>
<keyword evidence="2" id="KW-1185">Reference proteome</keyword>
<dbReference type="Proteomes" id="UP000609726">
    <property type="component" value="Unassembled WGS sequence"/>
</dbReference>
<comment type="caution">
    <text evidence="1">The sequence shown here is derived from an EMBL/GenBank/DDBJ whole genome shotgun (WGS) entry which is preliminary data.</text>
</comment>
<dbReference type="EMBL" id="WHJH01000010">
    <property type="protein sequence ID" value="NHZ89641.1"/>
    <property type="molecule type" value="Genomic_DNA"/>
</dbReference>
<evidence type="ECO:0008006" key="3">
    <source>
        <dbReference type="Google" id="ProtNLM"/>
    </source>
</evidence>
<accession>A0ABX0NS53</accession>
<evidence type="ECO:0000313" key="2">
    <source>
        <dbReference type="Proteomes" id="UP000609726"/>
    </source>
</evidence>
<dbReference type="RefSeq" id="WP_166874495.1">
    <property type="nucleotide sequence ID" value="NZ_WHJH01000010.1"/>
</dbReference>
<proteinExistence type="predicted"/>
<sequence>MSFTMIASERHVTYSQIGLRLVDELTGRPSLQRVDARLSFRDSGGDWQPLATQPITSPSGYLLYPGLGRSANAALAPVVRHRVELSSDFYRPDYLRTVDALEFDIHPYDDQQPPAVVPDVPLTVRLLPSASYPHAAFIRTLRGVTLDPNGDPIANVEVTQGMAERVLSDERGVFALPLRWVGLGGSVTVDAIDHRTGRIDQLTLTLPQDLRQGQTFTLT</sequence>
<evidence type="ECO:0000313" key="1">
    <source>
        <dbReference type="EMBL" id="NHZ89641.1"/>
    </source>
</evidence>